<dbReference type="EMBL" id="PDCK01000039">
    <property type="protein sequence ID" value="PRQ58493.1"/>
    <property type="molecule type" value="Genomic_DNA"/>
</dbReference>
<dbReference type="STRING" id="74649.A0A2P6SIL9"/>
<dbReference type="Proteomes" id="UP000238479">
    <property type="component" value="Chromosome 1"/>
</dbReference>
<gene>
    <name evidence="1" type="ORF">RchiOBHm_Chr1g0359911</name>
    <name evidence="2" type="ORF">RchiOBHm_Chr1g0359941</name>
</gene>
<accession>A0A2P6SIL9</accession>
<dbReference type="EMBL" id="PDCK01000039">
    <property type="protein sequence ID" value="PRQ58496.1"/>
    <property type="molecule type" value="Genomic_DNA"/>
</dbReference>
<organism evidence="2 3">
    <name type="scientific">Rosa chinensis</name>
    <name type="common">China rose</name>
    <dbReference type="NCBI Taxonomy" id="74649"/>
    <lineage>
        <taxon>Eukaryota</taxon>
        <taxon>Viridiplantae</taxon>
        <taxon>Streptophyta</taxon>
        <taxon>Embryophyta</taxon>
        <taxon>Tracheophyta</taxon>
        <taxon>Spermatophyta</taxon>
        <taxon>Magnoliopsida</taxon>
        <taxon>eudicotyledons</taxon>
        <taxon>Gunneridae</taxon>
        <taxon>Pentapetalae</taxon>
        <taxon>rosids</taxon>
        <taxon>fabids</taxon>
        <taxon>Rosales</taxon>
        <taxon>Rosaceae</taxon>
        <taxon>Rosoideae</taxon>
        <taxon>Rosoideae incertae sedis</taxon>
        <taxon>Rosa</taxon>
    </lineage>
</organism>
<dbReference type="AlphaFoldDB" id="A0A2P6SIL9"/>
<proteinExistence type="predicted"/>
<evidence type="ECO:0000313" key="2">
    <source>
        <dbReference type="EMBL" id="PRQ58496.1"/>
    </source>
</evidence>
<evidence type="ECO:0000313" key="3">
    <source>
        <dbReference type="Proteomes" id="UP000238479"/>
    </source>
</evidence>
<protein>
    <submittedName>
        <fullName evidence="2">Uncharacterized protein</fullName>
    </submittedName>
</protein>
<dbReference type="Gramene" id="PRQ58493">
    <property type="protein sequence ID" value="PRQ58493"/>
    <property type="gene ID" value="RchiOBHm_Chr1g0359911"/>
</dbReference>
<sequence length="89" mass="10466">MREVEKRVDDFHTKIVEEHRRVREEKSKPTGGEEDGAEMDFVDILLSLPGEDGKKHMEDENYYRKPVNEMMMYVSIKNEGLTTFILDCV</sequence>
<comment type="caution">
    <text evidence="2">The sequence shown here is derived from an EMBL/GenBank/DDBJ whole genome shotgun (WGS) entry which is preliminary data.</text>
</comment>
<name>A0A2P6SIL9_ROSCH</name>
<reference evidence="2 3" key="1">
    <citation type="journal article" date="2018" name="Nat. Genet.">
        <title>The Rosa genome provides new insights in the design of modern roses.</title>
        <authorList>
            <person name="Bendahmane M."/>
        </authorList>
    </citation>
    <scope>NUCLEOTIDE SEQUENCE [LARGE SCALE GENOMIC DNA]</scope>
    <source>
        <strain evidence="3">cv. Old Blush</strain>
    </source>
</reference>
<dbReference type="Gramene" id="PRQ58496">
    <property type="protein sequence ID" value="PRQ58496"/>
    <property type="gene ID" value="RchiOBHm_Chr1g0359941"/>
</dbReference>
<keyword evidence="3" id="KW-1185">Reference proteome</keyword>
<evidence type="ECO:0000313" key="1">
    <source>
        <dbReference type="EMBL" id="PRQ58493.1"/>
    </source>
</evidence>